<reference evidence="2" key="1">
    <citation type="submission" date="2022-08" db="EMBL/GenBank/DDBJ databases">
        <authorList>
            <person name="Kallberg Y."/>
            <person name="Tangrot J."/>
            <person name="Rosling A."/>
        </authorList>
    </citation>
    <scope>NUCLEOTIDE SEQUENCE</scope>
    <source>
        <strain evidence="2">Wild A</strain>
    </source>
</reference>
<dbReference type="NCBIfam" id="TIGR01011">
    <property type="entry name" value="rpsB_bact"/>
    <property type="match status" value="1"/>
</dbReference>
<accession>A0A9W4X474</accession>
<sequence length="233" mass="26769">KEVGNLRSSMIGSSERSENFRTYNFLKNRVTDKRLGIKLENKLEFVIEGDLEEICRKSIDYELMNNNQVIKETIRQKLEKKDKNNDDYLILKLNDEEVIFVFPGKKKVRELLNLNNFLAKSNFKNLAKKEQVSLEKRRNKLQSIYEGVTNLYQKPDALFIIGLNKEKTAFKEAKKVGIPVIAVCNTNCNPNSVDYVIPGNDENTKSVSFFANLVADAIVESKKDNKIVEGNRV</sequence>
<dbReference type="SUPFAM" id="SSF52313">
    <property type="entry name" value="Ribosomal protein S2"/>
    <property type="match status" value="1"/>
</dbReference>
<keyword evidence="3" id="KW-1185">Reference proteome</keyword>
<dbReference type="PANTHER" id="PTHR12534:SF0">
    <property type="entry name" value="SMALL RIBOSOMAL SUBUNIT PROTEIN US2M"/>
    <property type="match status" value="1"/>
</dbReference>
<feature type="non-terminal residue" evidence="2">
    <location>
        <position position="1"/>
    </location>
</feature>
<dbReference type="InterPro" id="IPR005706">
    <property type="entry name" value="Ribosomal_uS2_bac/mit/plastid"/>
</dbReference>
<dbReference type="EMBL" id="CAMKVN010010204">
    <property type="protein sequence ID" value="CAI2193907.1"/>
    <property type="molecule type" value="Genomic_DNA"/>
</dbReference>
<dbReference type="InterPro" id="IPR001865">
    <property type="entry name" value="Ribosomal_uS2"/>
</dbReference>
<proteinExistence type="inferred from homology"/>
<dbReference type="OrthoDB" id="2320368at2759"/>
<dbReference type="AlphaFoldDB" id="A0A9W4X474"/>
<gene>
    <name evidence="2" type="ORF">FWILDA_LOCUS16311</name>
</gene>
<dbReference type="GO" id="GO:0003735">
    <property type="term" value="F:structural constituent of ribosome"/>
    <property type="evidence" value="ECO:0007669"/>
    <property type="project" value="InterPro"/>
</dbReference>
<dbReference type="PRINTS" id="PR00395">
    <property type="entry name" value="RIBOSOMALS2"/>
</dbReference>
<evidence type="ECO:0000313" key="3">
    <source>
        <dbReference type="Proteomes" id="UP001153678"/>
    </source>
</evidence>
<dbReference type="SUPFAM" id="SSF75620">
    <property type="entry name" value="Release factor"/>
    <property type="match status" value="1"/>
</dbReference>
<dbReference type="HAMAP" id="MF_00291_B">
    <property type="entry name" value="Ribosomal_uS2_B"/>
    <property type="match status" value="1"/>
</dbReference>
<dbReference type="InterPro" id="IPR023591">
    <property type="entry name" value="Ribosomal_uS2_flav_dom_sf"/>
</dbReference>
<name>A0A9W4X474_9GLOM</name>
<dbReference type="Gene3D" id="3.30.70.1660">
    <property type="match status" value="1"/>
</dbReference>
<dbReference type="InterPro" id="IPR045853">
    <property type="entry name" value="Pep_chain_release_fac_I_sf"/>
</dbReference>
<comment type="similarity">
    <text evidence="1">Belongs to the universal ribosomal protein uS2 family.</text>
</comment>
<dbReference type="Gene3D" id="3.40.50.10490">
    <property type="entry name" value="Glucose-6-phosphate isomerase like protein, domain 1"/>
    <property type="match status" value="1"/>
</dbReference>
<dbReference type="Proteomes" id="UP001153678">
    <property type="component" value="Unassembled WGS sequence"/>
</dbReference>
<protein>
    <submittedName>
        <fullName evidence="2">6007_t:CDS:1</fullName>
    </submittedName>
</protein>
<organism evidence="2 3">
    <name type="scientific">Funneliformis geosporum</name>
    <dbReference type="NCBI Taxonomy" id="1117311"/>
    <lineage>
        <taxon>Eukaryota</taxon>
        <taxon>Fungi</taxon>
        <taxon>Fungi incertae sedis</taxon>
        <taxon>Mucoromycota</taxon>
        <taxon>Glomeromycotina</taxon>
        <taxon>Glomeromycetes</taxon>
        <taxon>Glomerales</taxon>
        <taxon>Glomeraceae</taxon>
        <taxon>Funneliformis</taxon>
    </lineage>
</organism>
<dbReference type="Pfam" id="PF00318">
    <property type="entry name" value="Ribosomal_S2"/>
    <property type="match status" value="1"/>
</dbReference>
<comment type="caution">
    <text evidence="2">The sequence shown here is derived from an EMBL/GenBank/DDBJ whole genome shotgun (WGS) entry which is preliminary data.</text>
</comment>
<evidence type="ECO:0000313" key="2">
    <source>
        <dbReference type="EMBL" id="CAI2193907.1"/>
    </source>
</evidence>
<dbReference type="GO" id="GO:0022627">
    <property type="term" value="C:cytosolic small ribosomal subunit"/>
    <property type="evidence" value="ECO:0007669"/>
    <property type="project" value="TreeGrafter"/>
</dbReference>
<evidence type="ECO:0000256" key="1">
    <source>
        <dbReference type="ARBA" id="ARBA00006242"/>
    </source>
</evidence>
<dbReference type="PANTHER" id="PTHR12534">
    <property type="entry name" value="30S RIBOSOMAL PROTEIN S2 PROKARYOTIC AND ORGANELLAR"/>
    <property type="match status" value="1"/>
</dbReference>
<dbReference type="CDD" id="cd01425">
    <property type="entry name" value="RPS2"/>
    <property type="match status" value="1"/>
</dbReference>
<dbReference type="GO" id="GO:0006412">
    <property type="term" value="P:translation"/>
    <property type="evidence" value="ECO:0007669"/>
    <property type="project" value="InterPro"/>
</dbReference>